<organism evidence="2 3">
    <name type="scientific">Erwinia phage pEp_SNUABM_01</name>
    <dbReference type="NCBI Taxonomy" id="2601643"/>
    <lineage>
        <taxon>Viruses</taxon>
        <taxon>Duplodnaviria</taxon>
        <taxon>Heunggongvirae</taxon>
        <taxon>Uroviricota</taxon>
        <taxon>Caudoviricetes</taxon>
        <taxon>Vequintavirinae</taxon>
        <taxon>Henunavirus</taxon>
        <taxon>Henunavirus SNUABM01</taxon>
    </lineage>
</organism>
<dbReference type="EMBL" id="MN184887">
    <property type="protein sequence ID" value="QEQ94905.1"/>
    <property type="molecule type" value="Genomic_DNA"/>
</dbReference>
<sequence>MAKYRVRTYKLTIGKPVYIGDNATNIASYVNKGGENNAYVVSNENGPANIDFELKKDNSKEPNKGYVTIYNLSDDTVSYLDANQRESLAIVLEAGFDGDNKTLFSGTVEFVQDKWEGHTRQTKMILGDATTNLLTAKSSRSYRKGTSMDVILNDLISDLKLPKGKIIPFGAETTTQAMAFSGNAATNLDKLAANTGSTFSVQDGAVYWTKQGKRFKQSVYEISAETGMHDSPTPQNPEPAKRRLEKKKNKKASTSKPHQKTAAEIKEDAGLVVTTELNGAILPESTVYLKSDKYTGFYKVVYLTHKGSLEGGDWITELGLSETRGGTVEE</sequence>
<accession>A0A5J6DBM9</accession>
<proteinExistence type="predicted"/>
<feature type="compositionally biased region" description="Basic residues" evidence="1">
    <location>
        <begin position="243"/>
        <end position="259"/>
    </location>
</feature>
<feature type="region of interest" description="Disordered" evidence="1">
    <location>
        <begin position="224"/>
        <end position="264"/>
    </location>
</feature>
<protein>
    <recommendedName>
        <fullName evidence="4">Tail protein</fullName>
    </recommendedName>
</protein>
<reference evidence="2 3" key="1">
    <citation type="submission" date="2019-07" db="EMBL/GenBank/DDBJ databases">
        <title>Complete genome sequence of bacteriophages infecting Erwinia pyrifoliae.</title>
        <authorList>
            <person name="Kim S.G."/>
            <person name="Park S.C."/>
        </authorList>
    </citation>
    <scope>NUCLEOTIDE SEQUENCE [LARGE SCALE GENOMIC DNA]</scope>
</reference>
<evidence type="ECO:0008006" key="4">
    <source>
        <dbReference type="Google" id="ProtNLM"/>
    </source>
</evidence>
<keyword evidence="3" id="KW-1185">Reference proteome</keyword>
<evidence type="ECO:0000256" key="1">
    <source>
        <dbReference type="SAM" id="MobiDB-lite"/>
    </source>
</evidence>
<evidence type="ECO:0000313" key="2">
    <source>
        <dbReference type="EMBL" id="QEQ94905.1"/>
    </source>
</evidence>
<gene>
    <name evidence="2" type="ORF">pEpSNUABM01_079</name>
</gene>
<dbReference type="Proteomes" id="UP000326545">
    <property type="component" value="Segment"/>
</dbReference>
<name>A0A5J6DBM9_9CAUD</name>
<evidence type="ECO:0000313" key="3">
    <source>
        <dbReference type="Proteomes" id="UP000326545"/>
    </source>
</evidence>